<dbReference type="Pfam" id="PF10225">
    <property type="entry name" value="NEMP"/>
    <property type="match status" value="1"/>
</dbReference>
<feature type="region of interest" description="Disordered" evidence="8">
    <location>
        <begin position="484"/>
        <end position="620"/>
    </location>
</feature>
<gene>
    <name evidence="10" type="primary">Acey_s0098.g3132</name>
    <name evidence="10" type="synonym">Acey-F10C5.2</name>
    <name evidence="10" type="ORF">Y032_0098g3132</name>
</gene>
<dbReference type="PANTHER" id="PTHR13598">
    <property type="entry name" value="AT07567P-RELATED"/>
    <property type="match status" value="1"/>
</dbReference>
<evidence type="ECO:0000256" key="1">
    <source>
        <dbReference type="ARBA" id="ARBA00004575"/>
    </source>
</evidence>
<feature type="transmembrane region" description="Helical" evidence="9">
    <location>
        <begin position="289"/>
        <end position="313"/>
    </location>
</feature>
<keyword evidence="3 9" id="KW-0812">Transmembrane</keyword>
<feature type="transmembrane region" description="Helical" evidence="9">
    <location>
        <begin position="250"/>
        <end position="268"/>
    </location>
</feature>
<feature type="region of interest" description="Disordered" evidence="8">
    <location>
        <begin position="408"/>
        <end position="435"/>
    </location>
</feature>
<keyword evidence="4" id="KW-0732">Signal</keyword>
<feature type="transmembrane region" description="Helical" evidence="9">
    <location>
        <begin position="188"/>
        <end position="210"/>
    </location>
</feature>
<dbReference type="STRING" id="53326.A0A016TJC4"/>
<feature type="compositionally biased region" description="Acidic residues" evidence="8">
    <location>
        <begin position="408"/>
        <end position="432"/>
    </location>
</feature>
<evidence type="ECO:0000256" key="8">
    <source>
        <dbReference type="SAM" id="MobiDB-lite"/>
    </source>
</evidence>
<feature type="compositionally biased region" description="Acidic residues" evidence="8">
    <location>
        <begin position="601"/>
        <end position="620"/>
    </location>
</feature>
<sequence length="620" mass="71755">MGQQKEASQLCRLELSVTKDLLMAFRASSLFVCFFFVSLLQNSSCTAICKARELENSRWIVPAKLTNGLDLYIHRGLQYSATRAFTDIFLQLNLTDSDTYDLYKGDNCTVVEEDYRMDNRMFGLLKGVDLWKSHQLNVFNDTVVGVVTQQPYSIHVKVLKVNYVRLGAFVAGILLFLFARQLVRNAVFYYGSGCSFGLLASLLIIVFIVYRVAPKKLIGIPILIGGWSMSMYMLHFAWRNFATLVVQYQKYLAAYVVTVVAISLAVCYKRGPPKDSRSLDIAQWTMQAVALLVIYASAQVQEVSVGVMTVLVLHQLTKSWFWSVMRGIGAIGGYFWRKLFPPKRRLLTMEEYEKEGLETTKRELERLRQYCRSPDADVWKITSKVHDPRRFARFVDGKERHVLEEEEDLYESDAEYLDRDDEDGDEGDDYDSDDRVFSSRRYFEEDAGDDWEEEVVLRRTPRNIPDNFPIVKKSSSNRSAVFAQNGSRLMELTPNSRSPYHRELPSNSRSPYYRDSPRSQSSSKRVVSTFSSSRRYQTGRDRDEMEYDSPYRRDRDEREYDTSYLRKLKQREIAGKPVQKKNLSSRRTAPSSSNEFLSSDSDADMQEADFYPEDQFEYEA</sequence>
<feature type="compositionally biased region" description="Low complexity" evidence="8">
    <location>
        <begin position="505"/>
        <end position="536"/>
    </location>
</feature>
<evidence type="ECO:0000256" key="6">
    <source>
        <dbReference type="ARBA" id="ARBA00023136"/>
    </source>
</evidence>
<reference evidence="11" key="1">
    <citation type="journal article" date="2015" name="Nat. Genet.">
        <title>The genome and transcriptome of the zoonotic hookworm Ancylostoma ceylanicum identify infection-specific gene families.</title>
        <authorList>
            <person name="Schwarz E.M."/>
            <person name="Hu Y."/>
            <person name="Antoshechkin I."/>
            <person name="Miller M.M."/>
            <person name="Sternberg P.W."/>
            <person name="Aroian R.V."/>
        </authorList>
    </citation>
    <scope>NUCLEOTIDE SEQUENCE</scope>
    <source>
        <strain evidence="11">HY135</strain>
    </source>
</reference>
<evidence type="ECO:0000313" key="10">
    <source>
        <dbReference type="EMBL" id="EYC02805.1"/>
    </source>
</evidence>
<evidence type="ECO:0000256" key="2">
    <source>
        <dbReference type="ARBA" id="ARBA00005748"/>
    </source>
</evidence>
<evidence type="ECO:0000256" key="9">
    <source>
        <dbReference type="SAM" id="Phobius"/>
    </source>
</evidence>
<keyword evidence="7" id="KW-0539">Nucleus</keyword>
<organism evidence="10 11">
    <name type="scientific">Ancylostoma ceylanicum</name>
    <dbReference type="NCBI Taxonomy" id="53326"/>
    <lineage>
        <taxon>Eukaryota</taxon>
        <taxon>Metazoa</taxon>
        <taxon>Ecdysozoa</taxon>
        <taxon>Nematoda</taxon>
        <taxon>Chromadorea</taxon>
        <taxon>Rhabditida</taxon>
        <taxon>Rhabditina</taxon>
        <taxon>Rhabditomorpha</taxon>
        <taxon>Strongyloidea</taxon>
        <taxon>Ancylostomatidae</taxon>
        <taxon>Ancylostomatinae</taxon>
        <taxon>Ancylostoma</taxon>
    </lineage>
</organism>
<keyword evidence="5 9" id="KW-1133">Transmembrane helix</keyword>
<accession>A0A016TJC4</accession>
<evidence type="ECO:0000313" key="11">
    <source>
        <dbReference type="Proteomes" id="UP000024635"/>
    </source>
</evidence>
<dbReference type="OrthoDB" id="509138at2759"/>
<dbReference type="PANTHER" id="PTHR13598:SF1">
    <property type="entry name" value="AT07567P-RELATED"/>
    <property type="match status" value="1"/>
</dbReference>
<evidence type="ECO:0000256" key="5">
    <source>
        <dbReference type="ARBA" id="ARBA00022989"/>
    </source>
</evidence>
<feature type="transmembrane region" description="Helical" evidence="9">
    <location>
        <begin position="163"/>
        <end position="182"/>
    </location>
</feature>
<dbReference type="Proteomes" id="UP000024635">
    <property type="component" value="Unassembled WGS sequence"/>
</dbReference>
<comment type="similarity">
    <text evidence="2">Belongs to the NEMP family.</text>
</comment>
<dbReference type="InterPro" id="IPR019358">
    <property type="entry name" value="NEMP_fam"/>
</dbReference>
<feature type="compositionally biased region" description="Basic and acidic residues" evidence="8">
    <location>
        <begin position="538"/>
        <end position="561"/>
    </location>
</feature>
<protein>
    <recommendedName>
        <fullName evidence="12">Nuclear envelope integral membrane protein 1</fullName>
    </recommendedName>
</protein>
<dbReference type="GO" id="GO:0005637">
    <property type="term" value="C:nuclear inner membrane"/>
    <property type="evidence" value="ECO:0007669"/>
    <property type="project" value="UniProtKB-SubCell"/>
</dbReference>
<evidence type="ECO:0000256" key="4">
    <source>
        <dbReference type="ARBA" id="ARBA00022729"/>
    </source>
</evidence>
<keyword evidence="6 9" id="KW-0472">Membrane</keyword>
<evidence type="ECO:0000256" key="3">
    <source>
        <dbReference type="ARBA" id="ARBA00022692"/>
    </source>
</evidence>
<feature type="compositionally biased region" description="Low complexity" evidence="8">
    <location>
        <begin position="591"/>
        <end position="600"/>
    </location>
</feature>
<evidence type="ECO:0008006" key="12">
    <source>
        <dbReference type="Google" id="ProtNLM"/>
    </source>
</evidence>
<evidence type="ECO:0000256" key="7">
    <source>
        <dbReference type="ARBA" id="ARBA00023242"/>
    </source>
</evidence>
<comment type="caution">
    <text evidence="10">The sequence shown here is derived from an EMBL/GenBank/DDBJ whole genome shotgun (WGS) entry which is preliminary data.</text>
</comment>
<keyword evidence="11" id="KW-1185">Reference proteome</keyword>
<feature type="compositionally biased region" description="Polar residues" evidence="8">
    <location>
        <begin position="484"/>
        <end position="498"/>
    </location>
</feature>
<dbReference type="AlphaFoldDB" id="A0A016TJC4"/>
<comment type="subcellular location">
    <subcellularLocation>
        <location evidence="1">Nucleus inner membrane</location>
        <topology evidence="1">Multi-pass membrane protein</topology>
        <orientation evidence="1">Nucleoplasmic side</orientation>
    </subcellularLocation>
</comment>
<feature type="transmembrane region" description="Helical" evidence="9">
    <location>
        <begin position="217"/>
        <end position="238"/>
    </location>
</feature>
<feature type="compositionally biased region" description="Polar residues" evidence="8">
    <location>
        <begin position="581"/>
        <end position="590"/>
    </location>
</feature>
<proteinExistence type="inferred from homology"/>
<dbReference type="EMBL" id="JARK01001434">
    <property type="protein sequence ID" value="EYC02805.1"/>
    <property type="molecule type" value="Genomic_DNA"/>
</dbReference>
<name>A0A016TJC4_9BILA</name>
<feature type="transmembrane region" description="Helical" evidence="9">
    <location>
        <begin position="21"/>
        <end position="40"/>
    </location>
</feature>